<dbReference type="PANTHER" id="PTHR42756">
    <property type="entry name" value="TRANSCRIPTIONAL REGULATOR, MARR"/>
    <property type="match status" value="1"/>
</dbReference>
<dbReference type="PROSITE" id="PS01117">
    <property type="entry name" value="HTH_MARR_1"/>
    <property type="match status" value="1"/>
</dbReference>
<dbReference type="EMBL" id="LKET01000068">
    <property type="protein sequence ID" value="KPU42439.1"/>
    <property type="molecule type" value="Genomic_DNA"/>
</dbReference>
<dbReference type="SMART" id="SM00347">
    <property type="entry name" value="HTH_MARR"/>
    <property type="match status" value="1"/>
</dbReference>
<evidence type="ECO:0000313" key="5">
    <source>
        <dbReference type="EMBL" id="KPU42439.1"/>
    </source>
</evidence>
<dbReference type="GO" id="GO:0003677">
    <property type="term" value="F:DNA binding"/>
    <property type="evidence" value="ECO:0007669"/>
    <property type="project" value="UniProtKB-KW"/>
</dbReference>
<evidence type="ECO:0000259" key="4">
    <source>
        <dbReference type="PROSITE" id="PS50995"/>
    </source>
</evidence>
<dbReference type="AlphaFoldDB" id="A0A0P8WJU6"/>
<evidence type="ECO:0000313" key="6">
    <source>
        <dbReference type="Proteomes" id="UP000050326"/>
    </source>
</evidence>
<dbReference type="InterPro" id="IPR023187">
    <property type="entry name" value="Tscrpt_reg_MarR-type_CS"/>
</dbReference>
<dbReference type="STRING" id="36849.OXPF_42240"/>
<name>A0A0P8WJU6_9CLOT</name>
<reference evidence="5 6" key="1">
    <citation type="submission" date="2015-09" db="EMBL/GenBank/DDBJ databases">
        <title>Genome sequence of Oxobacter pfennigii DSM 3222.</title>
        <authorList>
            <person name="Poehlein A."/>
            <person name="Bengelsdorf F.R."/>
            <person name="Schiel-Bengelsdorf B."/>
            <person name="Duerre P."/>
            <person name="Daniel R."/>
        </authorList>
    </citation>
    <scope>NUCLEOTIDE SEQUENCE [LARGE SCALE GENOMIC DNA]</scope>
    <source>
        <strain evidence="5 6">DSM 3222</strain>
    </source>
</reference>
<dbReference type="InterPro" id="IPR000835">
    <property type="entry name" value="HTH_MarR-typ"/>
</dbReference>
<dbReference type="Proteomes" id="UP000050326">
    <property type="component" value="Unassembled WGS sequence"/>
</dbReference>
<evidence type="ECO:0000256" key="3">
    <source>
        <dbReference type="ARBA" id="ARBA00023163"/>
    </source>
</evidence>
<sequence>MKKSIGRLLSILHRQSQVYINYALKEYDITSAEYSFLLRLYVQDGITQDELSCYLCIDKAATARAIKSLECKGYVTRDKIDDDKRVNKVYLSDKAKQCKDEVIKKVWQWSDILTEDMNEETVEAVMTALEKMVDKVERRNFKKEKGK</sequence>
<comment type="caution">
    <text evidence="5">The sequence shown here is derived from an EMBL/GenBank/DDBJ whole genome shotgun (WGS) entry which is preliminary data.</text>
</comment>
<keyword evidence="1" id="KW-0805">Transcription regulation</keyword>
<keyword evidence="3" id="KW-0804">Transcription</keyword>
<proteinExistence type="predicted"/>
<protein>
    <submittedName>
        <fullName evidence="5">Multiple antibiotic resistance protein MarR</fullName>
    </submittedName>
</protein>
<dbReference type="SUPFAM" id="SSF46785">
    <property type="entry name" value="Winged helix' DNA-binding domain"/>
    <property type="match status" value="1"/>
</dbReference>
<dbReference type="PANTHER" id="PTHR42756:SF2">
    <property type="entry name" value="MARR FAMILY REGULATORY PROTEIN"/>
    <property type="match status" value="1"/>
</dbReference>
<dbReference type="GO" id="GO:0003700">
    <property type="term" value="F:DNA-binding transcription factor activity"/>
    <property type="evidence" value="ECO:0007669"/>
    <property type="project" value="InterPro"/>
</dbReference>
<dbReference type="OrthoDB" id="6462103at2"/>
<feature type="domain" description="HTH marR-type" evidence="4">
    <location>
        <begin position="2"/>
        <end position="134"/>
    </location>
</feature>
<keyword evidence="2" id="KW-0238">DNA-binding</keyword>
<dbReference type="InterPro" id="IPR036388">
    <property type="entry name" value="WH-like_DNA-bd_sf"/>
</dbReference>
<dbReference type="PROSITE" id="PS50995">
    <property type="entry name" value="HTH_MARR_2"/>
    <property type="match status" value="1"/>
</dbReference>
<dbReference type="RefSeq" id="WP_054877147.1">
    <property type="nucleotide sequence ID" value="NZ_LKET01000068.1"/>
</dbReference>
<keyword evidence="6" id="KW-1185">Reference proteome</keyword>
<accession>A0A0P8WJU6</accession>
<dbReference type="Gene3D" id="1.10.10.10">
    <property type="entry name" value="Winged helix-like DNA-binding domain superfamily/Winged helix DNA-binding domain"/>
    <property type="match status" value="1"/>
</dbReference>
<gene>
    <name evidence="5" type="primary">marR</name>
    <name evidence="5" type="ORF">OXPF_42240</name>
</gene>
<dbReference type="PRINTS" id="PR00598">
    <property type="entry name" value="HTHMARR"/>
</dbReference>
<evidence type="ECO:0000256" key="2">
    <source>
        <dbReference type="ARBA" id="ARBA00023125"/>
    </source>
</evidence>
<dbReference type="Pfam" id="PF01047">
    <property type="entry name" value="MarR"/>
    <property type="match status" value="1"/>
</dbReference>
<organism evidence="5 6">
    <name type="scientific">Oxobacter pfennigii</name>
    <dbReference type="NCBI Taxonomy" id="36849"/>
    <lineage>
        <taxon>Bacteria</taxon>
        <taxon>Bacillati</taxon>
        <taxon>Bacillota</taxon>
        <taxon>Clostridia</taxon>
        <taxon>Eubacteriales</taxon>
        <taxon>Clostridiaceae</taxon>
        <taxon>Oxobacter</taxon>
    </lineage>
</organism>
<evidence type="ECO:0000256" key="1">
    <source>
        <dbReference type="ARBA" id="ARBA00023015"/>
    </source>
</evidence>
<dbReference type="InterPro" id="IPR036390">
    <property type="entry name" value="WH_DNA-bd_sf"/>
</dbReference>